<organism evidence="2 3">
    <name type="scientific">Metamycoplasma hyosynoviae</name>
    <dbReference type="NCBI Taxonomy" id="29559"/>
    <lineage>
        <taxon>Bacteria</taxon>
        <taxon>Bacillati</taxon>
        <taxon>Mycoplasmatota</taxon>
        <taxon>Mycoplasmoidales</taxon>
        <taxon>Metamycoplasmataceae</taxon>
        <taxon>Metamycoplasma</taxon>
    </lineage>
</organism>
<dbReference type="Proteomes" id="UP000264882">
    <property type="component" value="Chromosome"/>
</dbReference>
<evidence type="ECO:0000256" key="1">
    <source>
        <dbReference type="SAM" id="Phobius"/>
    </source>
</evidence>
<keyword evidence="3" id="KW-1185">Reference proteome</keyword>
<name>A0A4P1QFY5_9BACT</name>
<evidence type="ECO:0000313" key="2">
    <source>
        <dbReference type="EMBL" id="ASI53696.1"/>
    </source>
</evidence>
<dbReference type="AlphaFoldDB" id="A0A4P1QFY5"/>
<protein>
    <submittedName>
        <fullName evidence="2">Uncharacterized protein</fullName>
    </submittedName>
</protein>
<accession>A0A4P1QFY5</accession>
<gene>
    <name evidence="2" type="ORF">MHSN_00470</name>
</gene>
<keyword evidence="1" id="KW-1133">Transmembrane helix</keyword>
<evidence type="ECO:0000313" key="3">
    <source>
        <dbReference type="Proteomes" id="UP000264882"/>
    </source>
</evidence>
<dbReference type="EMBL" id="CP008748">
    <property type="protein sequence ID" value="ASI53696.1"/>
    <property type="molecule type" value="Genomic_DNA"/>
</dbReference>
<feature type="transmembrane region" description="Helical" evidence="1">
    <location>
        <begin position="14"/>
        <end position="35"/>
    </location>
</feature>
<reference evidence="2 3" key="1">
    <citation type="submission" date="2014-06" db="EMBL/GenBank/DDBJ databases">
        <title>The Whole Genome Sequence of Mycoplasma hyosynoviae strain ATCC 27095.</title>
        <authorList>
            <person name="Calcutt M.J."/>
            <person name="Foecking M.F."/>
        </authorList>
    </citation>
    <scope>NUCLEOTIDE SEQUENCE [LARGE SCALE GENOMIC DNA]</scope>
    <source>
        <strain evidence="2 3">M60</strain>
    </source>
</reference>
<dbReference type="RefSeq" id="WP_119863674.1">
    <property type="nucleotide sequence ID" value="NZ_JAQRAJ010000002.1"/>
</dbReference>
<proteinExistence type="predicted"/>
<dbReference type="NCBIfam" id="NF045955">
    <property type="entry name" value="MHO_4530_fam"/>
    <property type="match status" value="1"/>
</dbReference>
<dbReference type="KEGG" id="mhyv:MHSN_00470"/>
<keyword evidence="1" id="KW-0472">Membrane</keyword>
<keyword evidence="1" id="KW-0812">Transmembrane</keyword>
<sequence>MNQSRNENQMINNVWFWLFTGFSILTITIFLVNIIRSINLKYIQSQKIYSGFLLFNIDLINRRVRINNDIDVLRFLPNYLKNLKIVNGMWFSMELFISIFSSDTQKLLIDAFNPNTSKTSEFKLNISMDSFGIREKKYNLILERYDLNYFYGTLSWNEIEDYEPFVAEYQTSNFVINNDAEKCLFLKLNSEHSFEKKEIIKNLKNIIPKVLFQKVFLWTKGDNLYIFYNENEGVENINSIFFNLLQALRKFNKYFDLVVLFSNDVLQDVNEFNFNILCNFCRYKNSLKSENQFNYIEINKQFLDQQEYKFFLKKYNDAIATVNNGEYVLNKQTTMSFDEDIKNTILSLNFSDAWKKKYYRENFSRTDIYEYLFLHFLQNFKKFNFNDSLLLIEDYTFNYLNINYLKKIQDWENNEEMSYIVNITNNLNLENLWRKINSLSDNSYRIGIKINKIDENVFFFLTKTNIKYLVISSSISSDLNNEKNVLYISALLNFQKSRQTKIIFENFNKEYYNKFLYKLKS</sequence>